<accession>L8GTT6</accession>
<evidence type="ECO:0000313" key="7">
    <source>
        <dbReference type="Proteomes" id="UP000011083"/>
    </source>
</evidence>
<feature type="region of interest" description="Disordered" evidence="3">
    <location>
        <begin position="166"/>
        <end position="190"/>
    </location>
</feature>
<dbReference type="OrthoDB" id="546434at2759"/>
<dbReference type="GO" id="GO:0007265">
    <property type="term" value="P:Ras protein signal transduction"/>
    <property type="evidence" value="ECO:0007669"/>
    <property type="project" value="TreeGrafter"/>
</dbReference>
<feature type="non-terminal residue" evidence="6">
    <location>
        <position position="552"/>
    </location>
</feature>
<reference evidence="6 7" key="1">
    <citation type="journal article" date="2013" name="Genome Biol.">
        <title>Genome of Acanthamoeba castellanii highlights extensive lateral gene transfer and early evolution of tyrosine kinase signaling.</title>
        <authorList>
            <person name="Clarke M."/>
            <person name="Lohan A.J."/>
            <person name="Liu B."/>
            <person name="Lagkouvardos I."/>
            <person name="Roy S."/>
            <person name="Zafar N."/>
            <person name="Bertelli C."/>
            <person name="Schilde C."/>
            <person name="Kianianmomeni A."/>
            <person name="Burglin T.R."/>
            <person name="Frech C."/>
            <person name="Turcotte B."/>
            <person name="Kopec K.O."/>
            <person name="Synnott J.M."/>
            <person name="Choo C."/>
            <person name="Paponov I."/>
            <person name="Finkler A."/>
            <person name="Soon Heng Tan C."/>
            <person name="Hutchins A.P."/>
            <person name="Weinmeier T."/>
            <person name="Rattei T."/>
            <person name="Chu J.S."/>
            <person name="Gimenez G."/>
            <person name="Irimia M."/>
            <person name="Rigden D.J."/>
            <person name="Fitzpatrick D.A."/>
            <person name="Lorenzo-Morales J."/>
            <person name="Bateman A."/>
            <person name="Chiu C.H."/>
            <person name="Tang P."/>
            <person name="Hegemann P."/>
            <person name="Fromm H."/>
            <person name="Raoult D."/>
            <person name="Greub G."/>
            <person name="Miranda-Saavedra D."/>
            <person name="Chen N."/>
            <person name="Nash P."/>
            <person name="Ginger M.L."/>
            <person name="Horn M."/>
            <person name="Schaap P."/>
            <person name="Caler L."/>
            <person name="Loftus B."/>
        </authorList>
    </citation>
    <scope>NUCLEOTIDE SEQUENCE [LARGE SCALE GENOMIC DNA]</scope>
    <source>
        <strain evidence="6 7">Neff</strain>
    </source>
</reference>
<feature type="compositionally biased region" description="Polar residues" evidence="3">
    <location>
        <begin position="166"/>
        <end position="176"/>
    </location>
</feature>
<dbReference type="InterPro" id="IPR023578">
    <property type="entry name" value="Ras_GEF_dom_sf"/>
</dbReference>
<dbReference type="PROSITE" id="PS00720">
    <property type="entry name" value="RASGEF"/>
    <property type="match status" value="1"/>
</dbReference>
<keyword evidence="7" id="KW-1185">Reference proteome</keyword>
<dbReference type="PROSITE" id="PS50009">
    <property type="entry name" value="RASGEF_CAT"/>
    <property type="match status" value="1"/>
</dbReference>
<dbReference type="EMBL" id="KB007995">
    <property type="protein sequence ID" value="ELR16435.1"/>
    <property type="molecule type" value="Genomic_DNA"/>
</dbReference>
<dbReference type="Gene3D" id="1.10.840.10">
    <property type="entry name" value="Ras guanine-nucleotide exchange factors catalytic domain"/>
    <property type="match status" value="1"/>
</dbReference>
<evidence type="ECO:0000256" key="2">
    <source>
        <dbReference type="PROSITE-ProRule" id="PRU00168"/>
    </source>
</evidence>
<dbReference type="PANTHER" id="PTHR23113">
    <property type="entry name" value="GUANINE NUCLEOTIDE EXCHANGE FACTOR"/>
    <property type="match status" value="1"/>
</dbReference>
<evidence type="ECO:0000259" key="4">
    <source>
        <dbReference type="PROSITE" id="PS50009"/>
    </source>
</evidence>
<dbReference type="PANTHER" id="PTHR23113:SF366">
    <property type="entry name" value="RAS GUANINE NUCLEOTIDE EXCHANGE FACTOR R"/>
    <property type="match status" value="1"/>
</dbReference>
<dbReference type="PROSITE" id="PS50212">
    <property type="entry name" value="RASGEF_NTER"/>
    <property type="match status" value="1"/>
</dbReference>
<dbReference type="RefSeq" id="XP_004338448.1">
    <property type="nucleotide sequence ID" value="XM_004338400.1"/>
</dbReference>
<evidence type="ECO:0000256" key="1">
    <source>
        <dbReference type="ARBA" id="ARBA00022658"/>
    </source>
</evidence>
<evidence type="ECO:0000256" key="3">
    <source>
        <dbReference type="SAM" id="MobiDB-lite"/>
    </source>
</evidence>
<feature type="domain" description="Ras-GEF" evidence="4">
    <location>
        <begin position="363"/>
        <end position="552"/>
    </location>
</feature>
<dbReference type="InterPro" id="IPR000651">
    <property type="entry name" value="Ras-like_Gua-exchang_fac_N"/>
</dbReference>
<dbReference type="AlphaFoldDB" id="L8GTT6"/>
<dbReference type="Gene3D" id="1.20.870.10">
    <property type="entry name" value="Son of sevenless (SoS) protein Chain: S domain 1"/>
    <property type="match status" value="1"/>
</dbReference>
<gene>
    <name evidence="6" type="ORF">ACA1_028960</name>
</gene>
<dbReference type="InterPro" id="IPR001895">
    <property type="entry name" value="RASGEF_cat_dom"/>
</dbReference>
<evidence type="ECO:0000259" key="5">
    <source>
        <dbReference type="PROSITE" id="PS50212"/>
    </source>
</evidence>
<dbReference type="Pfam" id="PF00618">
    <property type="entry name" value="RasGEF_N"/>
    <property type="match status" value="1"/>
</dbReference>
<dbReference type="STRING" id="1257118.L8GTT6"/>
<dbReference type="KEGG" id="acan:ACA1_028960"/>
<dbReference type="GO" id="GO:0005085">
    <property type="term" value="F:guanyl-nucleotide exchange factor activity"/>
    <property type="evidence" value="ECO:0007669"/>
    <property type="project" value="UniProtKB-KW"/>
</dbReference>
<dbReference type="VEuPathDB" id="AmoebaDB:ACA1_028960"/>
<evidence type="ECO:0000313" key="6">
    <source>
        <dbReference type="EMBL" id="ELR16435.1"/>
    </source>
</evidence>
<dbReference type="CDD" id="cd06224">
    <property type="entry name" value="REM"/>
    <property type="match status" value="1"/>
</dbReference>
<dbReference type="InterPro" id="IPR008937">
    <property type="entry name" value="Ras-like_GEF"/>
</dbReference>
<dbReference type="SMART" id="SM00147">
    <property type="entry name" value="RasGEF"/>
    <property type="match status" value="1"/>
</dbReference>
<dbReference type="SUPFAM" id="SSF48366">
    <property type="entry name" value="Ras GEF"/>
    <property type="match status" value="1"/>
</dbReference>
<dbReference type="Proteomes" id="UP000011083">
    <property type="component" value="Unassembled WGS sequence"/>
</dbReference>
<name>L8GTT6_ACACF</name>
<proteinExistence type="predicted"/>
<sequence length="552" mass="62540">MLDRLCRQVEEVALSIVQHSKELSALVNQPRSQEELEKTVIQTAKAAAKDTATLVDLINSAPNTSVQAKRLQLNLLKNAGRECSTAVLNLIGSTKNAIKGINKRYSLPPGQIQQALASMGHKRASGNWTEPTTKVADEVVQTLAEKYPEIRGMRNEMVSTISQELSVEGSTESSGDFETGERLLSSGGSEFEPRTELEKIVALENYMEWRKDTMTRRQANKAKGIVDEISARRLTLRYSMASFNSDLPAMLVEEERADTNMWDDPPESQTTDIRFDERKVIVAGSLNRLIESLTSVENYDSNFLHTFITTYQSFTTPHKLFEKLLQRYHVPEGRVEEKMKEAIRLRVSVVLKYWVATQFSDLDEDMIAKVYNFVDNTLKNDGYEELAAMLKKEITTKLLNQSWNSTKLAYRAPNVRAMINRANSVSFWVANMILLQEKAKDRKKVSEKFIQLAECLRKINNFNTLMGIIAGLNTASVNRLKAIKTDMSKKLLSSFQKMETLMHPQSAFKNYRESLHEASPPCIPYLGVYLTDLTFIEDGNPDESEGLVNFYK</sequence>
<dbReference type="CDD" id="cd00155">
    <property type="entry name" value="RasGEF"/>
    <property type="match status" value="1"/>
</dbReference>
<feature type="domain" description="N-terminal Ras-GEF" evidence="5">
    <location>
        <begin position="277"/>
        <end position="398"/>
    </location>
</feature>
<dbReference type="GO" id="GO:0005886">
    <property type="term" value="C:plasma membrane"/>
    <property type="evidence" value="ECO:0007669"/>
    <property type="project" value="TreeGrafter"/>
</dbReference>
<dbReference type="SMART" id="SM00229">
    <property type="entry name" value="RasGEFN"/>
    <property type="match status" value="1"/>
</dbReference>
<dbReference type="InterPro" id="IPR036964">
    <property type="entry name" value="RASGEF_cat_dom_sf"/>
</dbReference>
<protein>
    <submittedName>
        <fullName evidence="6">Nucleotide exchange factor RasGEF, putative</fullName>
    </submittedName>
</protein>
<organism evidence="6 7">
    <name type="scientific">Acanthamoeba castellanii (strain ATCC 30010 / Neff)</name>
    <dbReference type="NCBI Taxonomy" id="1257118"/>
    <lineage>
        <taxon>Eukaryota</taxon>
        <taxon>Amoebozoa</taxon>
        <taxon>Discosea</taxon>
        <taxon>Longamoebia</taxon>
        <taxon>Centramoebida</taxon>
        <taxon>Acanthamoebidae</taxon>
        <taxon>Acanthamoeba</taxon>
    </lineage>
</organism>
<dbReference type="GeneID" id="14917116"/>
<dbReference type="Pfam" id="PF00617">
    <property type="entry name" value="RasGEF"/>
    <property type="match status" value="1"/>
</dbReference>
<dbReference type="InterPro" id="IPR019804">
    <property type="entry name" value="Ras_G-nucl-exch_fac_CS"/>
</dbReference>
<keyword evidence="1 2" id="KW-0344">Guanine-nucleotide releasing factor</keyword>